<feature type="region of interest" description="Disordered" evidence="1">
    <location>
        <begin position="461"/>
        <end position="513"/>
    </location>
</feature>
<feature type="compositionally biased region" description="Acidic residues" evidence="1">
    <location>
        <begin position="468"/>
        <end position="495"/>
    </location>
</feature>
<name>A0ABC8U682_9AQUA</name>
<feature type="compositionally biased region" description="Low complexity" evidence="1">
    <location>
        <begin position="59"/>
        <end position="71"/>
    </location>
</feature>
<dbReference type="PANTHER" id="PTHR35120:SF2">
    <property type="entry name" value="AMINOTRANSFERASE-LIKE PLANT MOBILE DOMAIN-CONTAINING PROTEIN"/>
    <property type="match status" value="1"/>
</dbReference>
<dbReference type="PANTHER" id="PTHR35120">
    <property type="entry name" value="HISTONE ACETYLTRANSFERASE KAT6B-LIKE"/>
    <property type="match status" value="1"/>
</dbReference>
<sequence>MTCPSTSRPQDEDLQTQNPSPTQEEENPPVPPSPPNEQVQEPQSLSQSQIKTLENPDPQNQENLEQQSNSSFPQEQPNHEDPSQVLDQENQEIQDHLEEEQQQSGMSLCPHPLKIDPPITDLQCTISDVPMTSPTNAYRRANKRKKGKGSIKKQQAIEKKLQTLLENLKPIPFKPSKTLDFSKHEKLLKDLGLWDFVHIEFDRTIRVDLIAQLIATYDPKLRGSYVNEFKIAVNRADLARAFKLPVKKEKGVNVLEGVDLDLEAVSEDSIKFLEDFVSNWVLLHEDTWIMPCEVLNWTRVIKDGHFEKVDWAGLVWFMVEKELTQGEQLVDCYYASHLQYLMKSQREEVMKEEPKVEVDLDVEVKEEEGGGTDGDVKMGASNEFEVQEKDNVVLEEPNIELTLGQEVIEKEQVKDEEMMDAEESKEEEEEHGWLLDGKNTAGQHILRHCDLGENLVMDSLEERKEEGKEEDEGKEDEEEEEEEEEEVGGEEDTEDGFNIAPNDDSLEGDGLTGNLLQGMEATHIAFSLEGQVHDQSSGQFLASRDETHMISGGPSSFGNGGKRELVHEHDMLHHSLHGSNKRLRTDSLWDPKPSDFGMCMQQMEKLMVKSRLMYEAKEQACEESNMNQQILLDELHKRDSVIAHLQKTSYEELQKRDGEILRLERELYVMGNILDGFRKALKATDKAFAEYRQRCQIPEEPLYKDVGPGGLMLSIAEIEKQRLKHEEEERLNRVMLEQKAKEAEEGYVREFEVYHSKVDMLNTRLMGLENHVKLLKELSADSRVSEMLKCNPKD</sequence>
<evidence type="ECO:0000256" key="1">
    <source>
        <dbReference type="SAM" id="MobiDB-lite"/>
    </source>
</evidence>
<dbReference type="EMBL" id="CAUOFW020006847">
    <property type="protein sequence ID" value="CAK9176578.1"/>
    <property type="molecule type" value="Genomic_DNA"/>
</dbReference>
<proteinExistence type="predicted"/>
<comment type="caution">
    <text evidence="2">The sequence shown here is derived from an EMBL/GenBank/DDBJ whole genome shotgun (WGS) entry which is preliminary data.</text>
</comment>
<gene>
    <name evidence="2" type="ORF">ILEXP_LOCUS46434</name>
</gene>
<feature type="region of interest" description="Disordered" evidence="1">
    <location>
        <begin position="1"/>
        <end position="83"/>
    </location>
</feature>
<dbReference type="Proteomes" id="UP001642360">
    <property type="component" value="Unassembled WGS sequence"/>
</dbReference>
<accession>A0ABC8U682</accession>
<reference evidence="2 3" key="1">
    <citation type="submission" date="2024-02" db="EMBL/GenBank/DDBJ databases">
        <authorList>
            <person name="Vignale AGUSTIN F."/>
            <person name="Sosa J E."/>
            <person name="Modenutti C."/>
        </authorList>
    </citation>
    <scope>NUCLEOTIDE SEQUENCE [LARGE SCALE GENOMIC DNA]</scope>
</reference>
<protein>
    <submittedName>
        <fullName evidence="2">Uncharacterized protein</fullName>
    </submittedName>
</protein>
<organism evidence="2 3">
    <name type="scientific">Ilex paraguariensis</name>
    <name type="common">yerba mate</name>
    <dbReference type="NCBI Taxonomy" id="185542"/>
    <lineage>
        <taxon>Eukaryota</taxon>
        <taxon>Viridiplantae</taxon>
        <taxon>Streptophyta</taxon>
        <taxon>Embryophyta</taxon>
        <taxon>Tracheophyta</taxon>
        <taxon>Spermatophyta</taxon>
        <taxon>Magnoliopsida</taxon>
        <taxon>eudicotyledons</taxon>
        <taxon>Gunneridae</taxon>
        <taxon>Pentapetalae</taxon>
        <taxon>asterids</taxon>
        <taxon>campanulids</taxon>
        <taxon>Aquifoliales</taxon>
        <taxon>Aquifoliaceae</taxon>
        <taxon>Ilex</taxon>
    </lineage>
</organism>
<dbReference type="AlphaFoldDB" id="A0ABC8U682"/>
<evidence type="ECO:0000313" key="3">
    <source>
        <dbReference type="Proteomes" id="UP001642360"/>
    </source>
</evidence>
<feature type="compositionally biased region" description="Acidic residues" evidence="1">
    <location>
        <begin position="417"/>
        <end position="430"/>
    </location>
</feature>
<feature type="region of interest" description="Disordered" evidence="1">
    <location>
        <begin position="410"/>
        <end position="435"/>
    </location>
</feature>
<evidence type="ECO:0000313" key="2">
    <source>
        <dbReference type="EMBL" id="CAK9176578.1"/>
    </source>
</evidence>
<keyword evidence="3" id="KW-1185">Reference proteome</keyword>